<dbReference type="OrthoDB" id="7865954at2759"/>
<organism evidence="2 3">
    <name type="scientific">Lucilia cuprina</name>
    <name type="common">Green bottle fly</name>
    <name type="synonym">Australian sheep blowfly</name>
    <dbReference type="NCBI Taxonomy" id="7375"/>
    <lineage>
        <taxon>Eukaryota</taxon>
        <taxon>Metazoa</taxon>
        <taxon>Ecdysozoa</taxon>
        <taxon>Arthropoda</taxon>
        <taxon>Hexapoda</taxon>
        <taxon>Insecta</taxon>
        <taxon>Pterygota</taxon>
        <taxon>Neoptera</taxon>
        <taxon>Endopterygota</taxon>
        <taxon>Diptera</taxon>
        <taxon>Brachycera</taxon>
        <taxon>Muscomorpha</taxon>
        <taxon>Oestroidea</taxon>
        <taxon>Calliphoridae</taxon>
        <taxon>Luciliinae</taxon>
        <taxon>Lucilia</taxon>
    </lineage>
</organism>
<evidence type="ECO:0000256" key="1">
    <source>
        <dbReference type="SAM" id="MobiDB-lite"/>
    </source>
</evidence>
<dbReference type="OMA" id="MRHSTPK"/>
<name>A0A0L0BNS6_LUCCU</name>
<keyword evidence="3" id="KW-1185">Reference proteome</keyword>
<sequence length="418" mass="46698">MLQTLNCIRMGEVLLDENLQLFILCNNCHTDLRNLQDFRQHLEKCDGLENLFQKGQQNIKYNSDKATQLFGKTLKGIKEFLIYDYTDVEVTYTKSEDNFIDLINIEEELLDPKWYSDLNNEITGNSATTTAQKSAKQYDELVEAVTPFVQFKENLKTNNNGSNNTKSSTELKAKESVKSPKSVQFDLTANKVRPTAKRKLSLPKAVPIHFTLASTTDNKQINVTTTANITDKTYASKKRKTEPITTNGFTSKTAVKLPIAINTQNTSNILPPTNIPTNIVLNPIARKTITTTTIPTTIIKQEPTKEKQTAQILNKLQNLGLQVKRTQTMPPPAAANVAATNKTDTKTLEILQKLQSKGMKVKILNKQQQTVSATMAKPVITGLVPNPAQKTISVIRNPAADMTIKQNLNKNLIIRKVN</sequence>
<comment type="caution">
    <text evidence="2">The sequence shown here is derived from an EMBL/GenBank/DDBJ whole genome shotgun (WGS) entry which is preliminary data.</text>
</comment>
<feature type="compositionally biased region" description="Low complexity" evidence="1">
    <location>
        <begin position="156"/>
        <end position="168"/>
    </location>
</feature>
<evidence type="ECO:0000313" key="3">
    <source>
        <dbReference type="Proteomes" id="UP000037069"/>
    </source>
</evidence>
<gene>
    <name evidence="2" type="ORF">FF38_09757</name>
</gene>
<reference evidence="2 3" key="1">
    <citation type="journal article" date="2015" name="Nat. Commun.">
        <title>Lucilia cuprina genome unlocks parasitic fly biology to underpin future interventions.</title>
        <authorList>
            <person name="Anstead C.A."/>
            <person name="Korhonen P.K."/>
            <person name="Young N.D."/>
            <person name="Hall R.S."/>
            <person name="Jex A.R."/>
            <person name="Murali S.C."/>
            <person name="Hughes D.S."/>
            <person name="Lee S.F."/>
            <person name="Perry T."/>
            <person name="Stroehlein A.J."/>
            <person name="Ansell B.R."/>
            <person name="Breugelmans B."/>
            <person name="Hofmann A."/>
            <person name="Qu J."/>
            <person name="Dugan S."/>
            <person name="Lee S.L."/>
            <person name="Chao H."/>
            <person name="Dinh H."/>
            <person name="Han Y."/>
            <person name="Doddapaneni H.V."/>
            <person name="Worley K.C."/>
            <person name="Muzny D.M."/>
            <person name="Ioannidis P."/>
            <person name="Waterhouse R.M."/>
            <person name="Zdobnov E.M."/>
            <person name="James P.J."/>
            <person name="Bagnall N.H."/>
            <person name="Kotze A.C."/>
            <person name="Gibbs R.A."/>
            <person name="Richards S."/>
            <person name="Batterham P."/>
            <person name="Gasser R.B."/>
        </authorList>
    </citation>
    <scope>NUCLEOTIDE SEQUENCE [LARGE SCALE GENOMIC DNA]</scope>
    <source>
        <strain evidence="2 3">LS</strain>
        <tissue evidence="2">Full body</tissue>
    </source>
</reference>
<dbReference type="Proteomes" id="UP000037069">
    <property type="component" value="Unassembled WGS sequence"/>
</dbReference>
<feature type="region of interest" description="Disordered" evidence="1">
    <location>
        <begin position="155"/>
        <end position="175"/>
    </location>
</feature>
<dbReference type="AlphaFoldDB" id="A0A0L0BNS6"/>
<evidence type="ECO:0000313" key="2">
    <source>
        <dbReference type="EMBL" id="KNC21666.1"/>
    </source>
</evidence>
<dbReference type="EMBL" id="JRES01001589">
    <property type="protein sequence ID" value="KNC21666.1"/>
    <property type="molecule type" value="Genomic_DNA"/>
</dbReference>
<accession>A0A0L0BNS6</accession>
<protein>
    <submittedName>
        <fullName evidence="2">Uncharacterized protein</fullName>
    </submittedName>
</protein>
<proteinExistence type="predicted"/>